<gene>
    <name evidence="1" type="ORF">HNQ08_005091</name>
</gene>
<accession>A0A7W8JZP7</accession>
<sequence>MLIGEAQELLTGPFDTGELFALAMTAVKAAQELKGIISGKQSAQVAQIVLVVAARAALPDMVEPWIIPLLEGPAVAAFIESAFQKAFAPEVAPCPHCLCPTRARRRCRSPMTAPCLLEARHEAAAAVLRAAAERLYHAAPAAPPSLPSLTRAARP</sequence>
<organism evidence="1 2">
    <name type="scientific">Deinococcus humi</name>
    <dbReference type="NCBI Taxonomy" id="662880"/>
    <lineage>
        <taxon>Bacteria</taxon>
        <taxon>Thermotogati</taxon>
        <taxon>Deinococcota</taxon>
        <taxon>Deinococci</taxon>
        <taxon>Deinococcales</taxon>
        <taxon>Deinococcaceae</taxon>
        <taxon>Deinococcus</taxon>
    </lineage>
</organism>
<evidence type="ECO:0000313" key="1">
    <source>
        <dbReference type="EMBL" id="MBB5365965.1"/>
    </source>
</evidence>
<proteinExistence type="predicted"/>
<keyword evidence="2" id="KW-1185">Reference proteome</keyword>
<dbReference type="AlphaFoldDB" id="A0A7W8JZP7"/>
<dbReference type="EMBL" id="JACHFL010000024">
    <property type="protein sequence ID" value="MBB5365965.1"/>
    <property type="molecule type" value="Genomic_DNA"/>
</dbReference>
<evidence type="ECO:0000313" key="2">
    <source>
        <dbReference type="Proteomes" id="UP000552709"/>
    </source>
</evidence>
<dbReference type="RefSeq" id="WP_184137870.1">
    <property type="nucleotide sequence ID" value="NZ_JACHFL010000024.1"/>
</dbReference>
<name>A0A7W8JZP7_9DEIO</name>
<protein>
    <submittedName>
        <fullName evidence="1">Uncharacterized protein</fullName>
    </submittedName>
</protein>
<reference evidence="1 2" key="1">
    <citation type="submission" date="2020-08" db="EMBL/GenBank/DDBJ databases">
        <title>Genomic Encyclopedia of Type Strains, Phase IV (KMG-IV): sequencing the most valuable type-strain genomes for metagenomic binning, comparative biology and taxonomic classification.</title>
        <authorList>
            <person name="Goeker M."/>
        </authorList>
    </citation>
    <scope>NUCLEOTIDE SEQUENCE [LARGE SCALE GENOMIC DNA]</scope>
    <source>
        <strain evidence="1 2">DSM 27939</strain>
    </source>
</reference>
<dbReference type="Proteomes" id="UP000552709">
    <property type="component" value="Unassembled WGS sequence"/>
</dbReference>
<comment type="caution">
    <text evidence="1">The sequence shown here is derived from an EMBL/GenBank/DDBJ whole genome shotgun (WGS) entry which is preliminary data.</text>
</comment>